<organism evidence="11 12">
    <name type="scientific">Tieghemiomyces parasiticus</name>
    <dbReference type="NCBI Taxonomy" id="78921"/>
    <lineage>
        <taxon>Eukaryota</taxon>
        <taxon>Fungi</taxon>
        <taxon>Fungi incertae sedis</taxon>
        <taxon>Zoopagomycota</taxon>
        <taxon>Kickxellomycotina</taxon>
        <taxon>Dimargaritomycetes</taxon>
        <taxon>Dimargaritales</taxon>
        <taxon>Dimargaritaceae</taxon>
        <taxon>Tieghemiomyces</taxon>
    </lineage>
</organism>
<feature type="domain" description="Peptidase C19 ubiquitin carboxyl-terminal hydrolase" evidence="10">
    <location>
        <begin position="84"/>
        <end position="299"/>
    </location>
</feature>
<dbReference type="GO" id="GO:0004843">
    <property type="term" value="F:cysteine-type deubiquitinase activity"/>
    <property type="evidence" value="ECO:0007669"/>
    <property type="project" value="UniProtKB-EC"/>
</dbReference>
<dbReference type="PROSITE" id="PS00972">
    <property type="entry name" value="USP_1"/>
    <property type="match status" value="1"/>
</dbReference>
<evidence type="ECO:0000313" key="12">
    <source>
        <dbReference type="Proteomes" id="UP001150569"/>
    </source>
</evidence>
<dbReference type="EMBL" id="JANBPT010000024">
    <property type="protein sequence ID" value="KAJ1929772.1"/>
    <property type="molecule type" value="Genomic_DNA"/>
</dbReference>
<evidence type="ECO:0000256" key="9">
    <source>
        <dbReference type="SAM" id="Phobius"/>
    </source>
</evidence>
<protein>
    <recommendedName>
        <fullName evidence="3">ubiquitinyl hydrolase 1</fullName>
        <ecNumber evidence="3">3.4.19.12</ecNumber>
    </recommendedName>
</protein>
<evidence type="ECO:0000259" key="10">
    <source>
        <dbReference type="Pfam" id="PF00443"/>
    </source>
</evidence>
<keyword evidence="9" id="KW-0812">Transmembrane</keyword>
<feature type="compositionally biased region" description="Basic and acidic residues" evidence="8">
    <location>
        <begin position="58"/>
        <end position="70"/>
    </location>
</feature>
<dbReference type="AlphaFoldDB" id="A0A9W8DX46"/>
<accession>A0A9W8DX46</accession>
<dbReference type="OrthoDB" id="2020758at2759"/>
<keyword evidence="9" id="KW-0472">Membrane</keyword>
<evidence type="ECO:0000313" key="11">
    <source>
        <dbReference type="EMBL" id="KAJ1929772.1"/>
    </source>
</evidence>
<evidence type="ECO:0000256" key="1">
    <source>
        <dbReference type="ARBA" id="ARBA00000707"/>
    </source>
</evidence>
<evidence type="ECO:0000256" key="5">
    <source>
        <dbReference type="ARBA" id="ARBA00022786"/>
    </source>
</evidence>
<dbReference type="GO" id="GO:0005829">
    <property type="term" value="C:cytosol"/>
    <property type="evidence" value="ECO:0007669"/>
    <property type="project" value="TreeGrafter"/>
</dbReference>
<evidence type="ECO:0000256" key="6">
    <source>
        <dbReference type="ARBA" id="ARBA00022801"/>
    </source>
</evidence>
<dbReference type="InterPro" id="IPR001394">
    <property type="entry name" value="Peptidase_C19_UCH"/>
</dbReference>
<name>A0A9W8DX46_9FUNG</name>
<keyword evidence="9" id="KW-1133">Transmembrane helix</keyword>
<comment type="caution">
    <text evidence="11">The sequence shown here is derived from an EMBL/GenBank/DDBJ whole genome shotgun (WGS) entry which is preliminary data.</text>
</comment>
<feature type="region of interest" description="Disordered" evidence="8">
    <location>
        <begin position="46"/>
        <end position="70"/>
    </location>
</feature>
<dbReference type="SUPFAM" id="SSF54001">
    <property type="entry name" value="Cysteine proteinases"/>
    <property type="match status" value="1"/>
</dbReference>
<dbReference type="GO" id="GO:0016579">
    <property type="term" value="P:protein deubiquitination"/>
    <property type="evidence" value="ECO:0007669"/>
    <property type="project" value="InterPro"/>
</dbReference>
<dbReference type="Proteomes" id="UP001150569">
    <property type="component" value="Unassembled WGS sequence"/>
</dbReference>
<feature type="region of interest" description="Disordered" evidence="8">
    <location>
        <begin position="361"/>
        <end position="401"/>
    </location>
</feature>
<feature type="compositionally biased region" description="Basic residues" evidence="8">
    <location>
        <begin position="46"/>
        <end position="57"/>
    </location>
</feature>
<dbReference type="PANTHER" id="PTHR24006:SF888">
    <property type="entry name" value="UBIQUITIN CARBOXYL-TERMINAL HYDROLASE 30"/>
    <property type="match status" value="1"/>
</dbReference>
<dbReference type="EC" id="3.4.19.12" evidence="3"/>
<dbReference type="InterPro" id="IPR018200">
    <property type="entry name" value="USP_CS"/>
</dbReference>
<keyword evidence="5" id="KW-0833">Ubl conjugation pathway</keyword>
<dbReference type="GO" id="GO:0006508">
    <property type="term" value="P:proteolysis"/>
    <property type="evidence" value="ECO:0007669"/>
    <property type="project" value="UniProtKB-KW"/>
</dbReference>
<dbReference type="InterPro" id="IPR050164">
    <property type="entry name" value="Peptidase_C19"/>
</dbReference>
<comment type="similarity">
    <text evidence="2">Belongs to the peptidase C19 family.</text>
</comment>
<proteinExistence type="inferred from homology"/>
<evidence type="ECO:0000256" key="3">
    <source>
        <dbReference type="ARBA" id="ARBA00012759"/>
    </source>
</evidence>
<evidence type="ECO:0000256" key="2">
    <source>
        <dbReference type="ARBA" id="ARBA00009085"/>
    </source>
</evidence>
<keyword evidence="7" id="KW-0788">Thiol protease</keyword>
<keyword evidence="12" id="KW-1185">Reference proteome</keyword>
<evidence type="ECO:0000256" key="4">
    <source>
        <dbReference type="ARBA" id="ARBA00022670"/>
    </source>
</evidence>
<evidence type="ECO:0000256" key="8">
    <source>
        <dbReference type="SAM" id="MobiDB-lite"/>
    </source>
</evidence>
<sequence>MPRPGATWSSALAIAVPLLTVLATSLVTYVLTTSLRSFDELSSAKKTTRRKLRKSKRPEKPSIDTDDRPGEEATVVFSGLYPPGLNNCGNTCFMNSVLQGETNGANGSCRPCSLTYLRHPTVLNYFPTKAFAALPSLYAYLCIYLAFQQRGAGRSPEARPIQGPRDLMVPCLEPHDNGLVQALVAVLQKLLTLSRHRASFAPTDLIAALSRKAAWVSSRQQQDAQELFQILSAAMVYTPAPCDLTASLFDLAGLVDKLPQALNDASLPTASLHLPAPTTGPRSPFLGLAAQRTSCIRCGYTAAVRHFTFDNLSLTLPMTPRCHLTDLLREYTRLDTIDDFNCHRCAVRRTLAAVEAQLTDLTGTTGSSPGSGERKRRSRKGTTGGAETSKPKVTRERLERQRGALVKALEEDLPEDDPSFKGQFWPFAHVIG</sequence>
<keyword evidence="6 11" id="KW-0378">Hydrolase</keyword>
<dbReference type="GO" id="GO:0005634">
    <property type="term" value="C:nucleus"/>
    <property type="evidence" value="ECO:0007669"/>
    <property type="project" value="TreeGrafter"/>
</dbReference>
<evidence type="ECO:0000256" key="7">
    <source>
        <dbReference type="ARBA" id="ARBA00022807"/>
    </source>
</evidence>
<dbReference type="Pfam" id="PF00443">
    <property type="entry name" value="UCH"/>
    <property type="match status" value="1"/>
</dbReference>
<keyword evidence="4 11" id="KW-0645">Protease</keyword>
<dbReference type="InterPro" id="IPR038765">
    <property type="entry name" value="Papain-like_cys_pep_sf"/>
</dbReference>
<feature type="compositionally biased region" description="Basic and acidic residues" evidence="8">
    <location>
        <begin position="389"/>
        <end position="401"/>
    </location>
</feature>
<comment type="catalytic activity">
    <reaction evidence="1">
        <text>Thiol-dependent hydrolysis of ester, thioester, amide, peptide and isopeptide bonds formed by the C-terminal Gly of ubiquitin (a 76-residue protein attached to proteins as an intracellular targeting signal).</text>
        <dbReference type="EC" id="3.4.19.12"/>
    </reaction>
</comment>
<dbReference type="Gene3D" id="3.90.70.10">
    <property type="entry name" value="Cysteine proteinases"/>
    <property type="match status" value="1"/>
</dbReference>
<dbReference type="PANTHER" id="PTHR24006">
    <property type="entry name" value="UBIQUITIN CARBOXYL-TERMINAL HYDROLASE"/>
    <property type="match status" value="1"/>
</dbReference>
<gene>
    <name evidence="11" type="primary">UBP1_1</name>
    <name evidence="11" type="ORF">IWQ60_000858</name>
</gene>
<feature type="transmembrane region" description="Helical" evidence="9">
    <location>
        <begin position="12"/>
        <end position="31"/>
    </location>
</feature>
<feature type="compositionally biased region" description="Low complexity" evidence="8">
    <location>
        <begin position="362"/>
        <end position="371"/>
    </location>
</feature>
<reference evidence="11" key="1">
    <citation type="submission" date="2022-07" db="EMBL/GenBank/DDBJ databases">
        <title>Phylogenomic reconstructions and comparative analyses of Kickxellomycotina fungi.</title>
        <authorList>
            <person name="Reynolds N.K."/>
            <person name="Stajich J.E."/>
            <person name="Barry K."/>
            <person name="Grigoriev I.V."/>
            <person name="Crous P."/>
            <person name="Smith M.E."/>
        </authorList>
    </citation>
    <scope>NUCLEOTIDE SEQUENCE</scope>
    <source>
        <strain evidence="11">RSA 861</strain>
    </source>
</reference>